<organism evidence="3 4">
    <name type="scientific">Endosaccharibacter trunci</name>
    <dbReference type="NCBI Taxonomy" id="2812733"/>
    <lineage>
        <taxon>Bacteria</taxon>
        <taxon>Pseudomonadati</taxon>
        <taxon>Pseudomonadota</taxon>
        <taxon>Alphaproteobacteria</taxon>
        <taxon>Acetobacterales</taxon>
        <taxon>Acetobacteraceae</taxon>
        <taxon>Endosaccharibacter</taxon>
    </lineage>
</organism>
<dbReference type="InterPro" id="IPR008984">
    <property type="entry name" value="SMAD_FHA_dom_sf"/>
</dbReference>
<dbReference type="Pfam" id="PF00498">
    <property type="entry name" value="FHA"/>
    <property type="match status" value="1"/>
</dbReference>
<reference evidence="3 4" key="1">
    <citation type="submission" date="2022-06" db="EMBL/GenBank/DDBJ databases">
        <title>Endosaccharibacter gen. nov., sp. nov., endophytic bacteria isolated from sugarcane.</title>
        <authorList>
            <person name="Pitiwittayakul N."/>
            <person name="Yukphan P."/>
            <person name="Charoenyingcharoen P."/>
            <person name="Tanasupawat S."/>
        </authorList>
    </citation>
    <scope>NUCLEOTIDE SEQUENCE [LARGE SCALE GENOMIC DNA]</scope>
    <source>
        <strain evidence="3 4">KSS8</strain>
    </source>
</reference>
<evidence type="ECO:0000313" key="3">
    <source>
        <dbReference type="EMBL" id="MCQ8278643.1"/>
    </source>
</evidence>
<comment type="caution">
    <text evidence="3">The sequence shown here is derived from an EMBL/GenBank/DDBJ whole genome shotgun (WGS) entry which is preliminary data.</text>
</comment>
<dbReference type="InterPro" id="IPR046883">
    <property type="entry name" value="T6SS_FHA_C"/>
</dbReference>
<dbReference type="RefSeq" id="WP_422864125.1">
    <property type="nucleotide sequence ID" value="NZ_JAMSKV010000007.1"/>
</dbReference>
<dbReference type="SMART" id="SM00240">
    <property type="entry name" value="FHA"/>
    <property type="match status" value="1"/>
</dbReference>
<dbReference type="Proteomes" id="UP001524587">
    <property type="component" value="Unassembled WGS sequence"/>
</dbReference>
<dbReference type="SUPFAM" id="SSF49879">
    <property type="entry name" value="SMAD/FHA domain"/>
    <property type="match status" value="1"/>
</dbReference>
<name>A0ABT1WA04_9PROT</name>
<dbReference type="CDD" id="cd00060">
    <property type="entry name" value="FHA"/>
    <property type="match status" value="1"/>
</dbReference>
<feature type="domain" description="FHA" evidence="2">
    <location>
        <begin position="27"/>
        <end position="72"/>
    </location>
</feature>
<feature type="region of interest" description="Disordered" evidence="1">
    <location>
        <begin position="119"/>
        <end position="154"/>
    </location>
</feature>
<dbReference type="EMBL" id="JAMSKV010000007">
    <property type="protein sequence ID" value="MCQ8278643.1"/>
    <property type="molecule type" value="Genomic_DNA"/>
</dbReference>
<gene>
    <name evidence="3" type="ORF">NFI95_09285</name>
</gene>
<dbReference type="PROSITE" id="PS50006">
    <property type="entry name" value="FHA_DOMAIN"/>
    <property type="match status" value="1"/>
</dbReference>
<dbReference type="Pfam" id="PF20232">
    <property type="entry name" value="T6SS_FHA_C"/>
    <property type="match status" value="1"/>
</dbReference>
<protein>
    <submittedName>
        <fullName evidence="3">FHA domain-containing protein</fullName>
    </submittedName>
</protein>
<sequence length="360" mass="39706">MTTLLLSVTRGPSGFLNQTRMVSSGAFQVGRARPSDWVLEDPSCTLSKRHCVFQQDEAGWSVADVSRNGSFVRRNGEIKRLGPQPHRLARGETVRFGDYELAVDLQEDESSFLQVPLVPPRNGARPGSVAPPDVPPRSYPRPARARVRMEEGEPTRLFLHRPTPSAREAAGLNDLLAGAALAATDLPAGTDDAAALRNAGASLRAAVSGLRDLRFATLGDATEGRGDAGASTRDEAIALPLIAARNNGEAVSRLLHGEATSPDAIESVFREVQLHHDWLVRAARRSLRETILSFDPDQPDANAPPHWLDLLPFWRRWRNAALARKRFRERTANLDRAVDQALASAYWEVRRDMEARWTPR</sequence>
<keyword evidence="4" id="KW-1185">Reference proteome</keyword>
<evidence type="ECO:0000259" key="2">
    <source>
        <dbReference type="PROSITE" id="PS50006"/>
    </source>
</evidence>
<evidence type="ECO:0000313" key="4">
    <source>
        <dbReference type="Proteomes" id="UP001524587"/>
    </source>
</evidence>
<proteinExistence type="predicted"/>
<accession>A0ABT1WA04</accession>
<dbReference type="InterPro" id="IPR000253">
    <property type="entry name" value="FHA_dom"/>
</dbReference>
<evidence type="ECO:0000256" key="1">
    <source>
        <dbReference type="SAM" id="MobiDB-lite"/>
    </source>
</evidence>
<dbReference type="Gene3D" id="2.60.200.20">
    <property type="match status" value="1"/>
</dbReference>